<evidence type="ECO:0000259" key="2">
    <source>
        <dbReference type="PROSITE" id="PS50093"/>
    </source>
</evidence>
<feature type="transmembrane region" description="Helical" evidence="1">
    <location>
        <begin position="21"/>
        <end position="39"/>
    </location>
</feature>
<dbReference type="InterPro" id="IPR000601">
    <property type="entry name" value="PKD_dom"/>
</dbReference>
<keyword evidence="1" id="KW-0812">Transmembrane</keyword>
<keyword evidence="1" id="KW-1133">Transmembrane helix</keyword>
<gene>
    <name evidence="3" type="ORF">FSB73_08395</name>
</gene>
<protein>
    <recommendedName>
        <fullName evidence="2">PKD domain-containing protein</fullName>
    </recommendedName>
</protein>
<organism evidence="3 4">
    <name type="scientific">Arachidicoccus ginsenosidivorans</name>
    <dbReference type="NCBI Taxonomy" id="496057"/>
    <lineage>
        <taxon>Bacteria</taxon>
        <taxon>Pseudomonadati</taxon>
        <taxon>Bacteroidota</taxon>
        <taxon>Chitinophagia</taxon>
        <taxon>Chitinophagales</taxon>
        <taxon>Chitinophagaceae</taxon>
        <taxon>Arachidicoccus</taxon>
    </lineage>
</organism>
<accession>A0A5B8VK21</accession>
<feature type="domain" description="PKD" evidence="2">
    <location>
        <begin position="86"/>
        <end position="137"/>
    </location>
</feature>
<dbReference type="OrthoDB" id="646668at2"/>
<sequence length="296" mass="32055">MNLHTNKQKSLIGRTTQKATSLLYGLSAAFLLAALLGLYSCSPSVKKVSMPAPISSSALSYTVTQNPDKDNEVYLESKTSAAIPFWDYGSGTSTKGLDTIIYPFSGDYTIHYSVSSAGGFVMGDSTTIHVTSTDLSYLTDPSWGFIAGATGKTWVLDMARPVGWYGSDYAKHNGSADDWSWHPDYAGNEWVMASRDYGSMHFDLNNGKNYSVTIIDADGKATTKTGTFDINTSAGTIKLNGAELLYGGDYHGQASNWQNIAILDMSDTSITLGVWRDQPNPGDGPCWIGFTYKLKN</sequence>
<dbReference type="AlphaFoldDB" id="A0A5B8VK21"/>
<dbReference type="Proteomes" id="UP000321291">
    <property type="component" value="Chromosome"/>
</dbReference>
<dbReference type="KEGG" id="agi:FSB73_08395"/>
<evidence type="ECO:0000313" key="3">
    <source>
        <dbReference type="EMBL" id="QEC71679.1"/>
    </source>
</evidence>
<keyword evidence="4" id="KW-1185">Reference proteome</keyword>
<reference evidence="3 4" key="1">
    <citation type="journal article" date="2017" name="Int. J. Syst. Evol. Microbiol.">
        <title>Arachidicoccus ginsenosidivorans sp. nov., with ginsenoside-converting activity isolated from ginseng cultivating soil.</title>
        <authorList>
            <person name="Siddiqi M.Z."/>
            <person name="Aslam Z."/>
            <person name="Im W.T."/>
        </authorList>
    </citation>
    <scope>NUCLEOTIDE SEQUENCE [LARGE SCALE GENOMIC DNA]</scope>
    <source>
        <strain evidence="3 4">Gsoil 809</strain>
    </source>
</reference>
<keyword evidence="1" id="KW-0472">Membrane</keyword>
<evidence type="ECO:0000256" key="1">
    <source>
        <dbReference type="SAM" id="Phobius"/>
    </source>
</evidence>
<name>A0A5B8VK21_9BACT</name>
<dbReference type="PROSITE" id="PS50093">
    <property type="entry name" value="PKD"/>
    <property type="match status" value="1"/>
</dbReference>
<proteinExistence type="predicted"/>
<dbReference type="EMBL" id="CP042434">
    <property type="protein sequence ID" value="QEC71679.1"/>
    <property type="molecule type" value="Genomic_DNA"/>
</dbReference>
<dbReference type="RefSeq" id="WP_146781056.1">
    <property type="nucleotide sequence ID" value="NZ_CP042434.1"/>
</dbReference>
<evidence type="ECO:0000313" key="4">
    <source>
        <dbReference type="Proteomes" id="UP000321291"/>
    </source>
</evidence>